<dbReference type="GO" id="GO:0003735">
    <property type="term" value="F:structural constituent of ribosome"/>
    <property type="evidence" value="ECO:0007669"/>
    <property type="project" value="InterPro"/>
</dbReference>
<dbReference type="RefSeq" id="XP_009541725.1">
    <property type="nucleotide sequence ID" value="XM_009543430.1"/>
</dbReference>
<dbReference type="GO" id="GO:0005840">
    <property type="term" value="C:ribosome"/>
    <property type="evidence" value="ECO:0007669"/>
    <property type="project" value="UniProtKB-KW"/>
</dbReference>
<dbReference type="InParanoid" id="W4KKE9"/>
<dbReference type="GeneID" id="20669270"/>
<dbReference type="FunCoup" id="W4KKE9">
    <property type="interactions" value="152"/>
</dbReference>
<proteinExistence type="inferred from homology"/>
<dbReference type="GO" id="GO:0003723">
    <property type="term" value="F:RNA binding"/>
    <property type="evidence" value="ECO:0007669"/>
    <property type="project" value="InterPro"/>
</dbReference>
<dbReference type="InterPro" id="IPR020606">
    <property type="entry name" value="Ribosomal_uS7_CS"/>
</dbReference>
<name>W4KKE9_HETIT</name>
<protein>
    <recommendedName>
        <fullName evidence="5">Small ribosomal subunit protein uS7 domain-containing protein</fullName>
    </recommendedName>
</protein>
<evidence type="ECO:0000256" key="1">
    <source>
        <dbReference type="ARBA" id="ARBA00007151"/>
    </source>
</evidence>
<sequence length="140" mass="16285">PVVLDLPPEEDPLLRYLTNTIMKDGKRKRASRIVSRTLLRLHTFTQAPPLELLRRAVEMASPFVRSMTHRYGVKNQLIPVALSEKQRTRYAIKWILEASKKRSGQTLDERLAREIILVLQDNSETKKLKEQAHLFAMVNR</sequence>
<dbReference type="SUPFAM" id="SSF47973">
    <property type="entry name" value="Ribosomal protein S7"/>
    <property type="match status" value="1"/>
</dbReference>
<dbReference type="OrthoDB" id="9972728at2759"/>
<gene>
    <name evidence="6" type="ORF">HETIRDRAFT_27845</name>
</gene>
<dbReference type="GO" id="GO:0006412">
    <property type="term" value="P:translation"/>
    <property type="evidence" value="ECO:0007669"/>
    <property type="project" value="InterPro"/>
</dbReference>
<dbReference type="InterPro" id="IPR023798">
    <property type="entry name" value="Ribosomal_uS7_dom"/>
</dbReference>
<dbReference type="EMBL" id="KI925455">
    <property type="protein sequence ID" value="ETW86313.1"/>
    <property type="molecule type" value="Genomic_DNA"/>
</dbReference>
<dbReference type="PIRSF" id="PIRSF002122">
    <property type="entry name" value="RPS7p_RPS7a_RPS5e_RPS7o"/>
    <property type="match status" value="1"/>
</dbReference>
<dbReference type="InterPro" id="IPR036823">
    <property type="entry name" value="Ribosomal_uS7_dom_sf"/>
</dbReference>
<feature type="non-terminal residue" evidence="6">
    <location>
        <position position="1"/>
    </location>
</feature>
<dbReference type="AlphaFoldDB" id="W4KKE9"/>
<accession>W4KKE9</accession>
<dbReference type="PANTHER" id="PTHR11205">
    <property type="entry name" value="RIBOSOMAL PROTEIN S7"/>
    <property type="match status" value="1"/>
</dbReference>
<reference evidence="6 7" key="1">
    <citation type="journal article" date="2012" name="New Phytol.">
        <title>Insight into trade-off between wood decay and parasitism from the genome of a fungal forest pathogen.</title>
        <authorList>
            <person name="Olson A."/>
            <person name="Aerts A."/>
            <person name="Asiegbu F."/>
            <person name="Belbahri L."/>
            <person name="Bouzid O."/>
            <person name="Broberg A."/>
            <person name="Canback B."/>
            <person name="Coutinho P.M."/>
            <person name="Cullen D."/>
            <person name="Dalman K."/>
            <person name="Deflorio G."/>
            <person name="van Diepen L.T."/>
            <person name="Dunand C."/>
            <person name="Duplessis S."/>
            <person name="Durling M."/>
            <person name="Gonthier P."/>
            <person name="Grimwood J."/>
            <person name="Fossdal C.G."/>
            <person name="Hansson D."/>
            <person name="Henrissat B."/>
            <person name="Hietala A."/>
            <person name="Himmelstrand K."/>
            <person name="Hoffmeister D."/>
            <person name="Hogberg N."/>
            <person name="James T.Y."/>
            <person name="Karlsson M."/>
            <person name="Kohler A."/>
            <person name="Kues U."/>
            <person name="Lee Y.H."/>
            <person name="Lin Y.C."/>
            <person name="Lind M."/>
            <person name="Lindquist E."/>
            <person name="Lombard V."/>
            <person name="Lucas S."/>
            <person name="Lunden K."/>
            <person name="Morin E."/>
            <person name="Murat C."/>
            <person name="Park J."/>
            <person name="Raffaello T."/>
            <person name="Rouze P."/>
            <person name="Salamov A."/>
            <person name="Schmutz J."/>
            <person name="Solheim H."/>
            <person name="Stahlberg J."/>
            <person name="Velez H."/>
            <person name="de Vries R.P."/>
            <person name="Wiebenga A."/>
            <person name="Woodward S."/>
            <person name="Yakovlev I."/>
            <person name="Garbelotto M."/>
            <person name="Martin F."/>
            <person name="Grigoriev I.V."/>
            <person name="Stenlid J."/>
        </authorList>
    </citation>
    <scope>NUCLEOTIDE SEQUENCE [LARGE SCALE GENOMIC DNA]</scope>
    <source>
        <strain evidence="6 7">TC 32-1</strain>
    </source>
</reference>
<dbReference type="GO" id="GO:1990904">
    <property type="term" value="C:ribonucleoprotein complex"/>
    <property type="evidence" value="ECO:0007669"/>
    <property type="project" value="UniProtKB-KW"/>
</dbReference>
<dbReference type="Proteomes" id="UP000030671">
    <property type="component" value="Unassembled WGS sequence"/>
</dbReference>
<evidence type="ECO:0000256" key="4">
    <source>
        <dbReference type="RuleBase" id="RU003619"/>
    </source>
</evidence>
<organism evidence="6 7">
    <name type="scientific">Heterobasidion irregulare (strain TC 32-1)</name>
    <dbReference type="NCBI Taxonomy" id="747525"/>
    <lineage>
        <taxon>Eukaryota</taxon>
        <taxon>Fungi</taxon>
        <taxon>Dikarya</taxon>
        <taxon>Basidiomycota</taxon>
        <taxon>Agaricomycotina</taxon>
        <taxon>Agaricomycetes</taxon>
        <taxon>Russulales</taxon>
        <taxon>Bondarzewiaceae</taxon>
        <taxon>Heterobasidion</taxon>
        <taxon>Heterobasidion annosum species complex</taxon>
    </lineage>
</organism>
<feature type="non-terminal residue" evidence="6">
    <location>
        <position position="140"/>
    </location>
</feature>
<evidence type="ECO:0000313" key="6">
    <source>
        <dbReference type="EMBL" id="ETW86313.1"/>
    </source>
</evidence>
<dbReference type="Pfam" id="PF00177">
    <property type="entry name" value="Ribosomal_S7"/>
    <property type="match status" value="1"/>
</dbReference>
<keyword evidence="7" id="KW-1185">Reference proteome</keyword>
<dbReference type="KEGG" id="hir:HETIRDRAFT_27845"/>
<keyword evidence="2 4" id="KW-0689">Ribosomal protein</keyword>
<dbReference type="InterPro" id="IPR000235">
    <property type="entry name" value="Ribosomal_uS7"/>
</dbReference>
<feature type="domain" description="Small ribosomal subunit protein uS7" evidence="5">
    <location>
        <begin position="10"/>
        <end position="140"/>
    </location>
</feature>
<evidence type="ECO:0000256" key="3">
    <source>
        <dbReference type="ARBA" id="ARBA00023274"/>
    </source>
</evidence>
<dbReference type="STRING" id="747525.W4KKE9"/>
<comment type="similarity">
    <text evidence="1 4">Belongs to the universal ribosomal protein uS7 family.</text>
</comment>
<dbReference type="eggNOG" id="KOG3291">
    <property type="taxonomic scope" value="Eukaryota"/>
</dbReference>
<dbReference type="InterPro" id="IPR047988">
    <property type="entry name" value="Ribosomal_uS7m_fungi"/>
</dbReference>
<evidence type="ECO:0000259" key="5">
    <source>
        <dbReference type="Pfam" id="PF00177"/>
    </source>
</evidence>
<dbReference type="HOGENOM" id="CLU_072226_2_2_1"/>
<evidence type="ECO:0000313" key="7">
    <source>
        <dbReference type="Proteomes" id="UP000030671"/>
    </source>
</evidence>
<dbReference type="CDD" id="cd14868">
    <property type="entry name" value="uS7_Mitochondria_Fungi"/>
    <property type="match status" value="1"/>
</dbReference>
<keyword evidence="3 4" id="KW-0687">Ribonucleoprotein</keyword>
<dbReference type="Gene3D" id="1.10.455.10">
    <property type="entry name" value="Ribosomal protein S7 domain"/>
    <property type="match status" value="1"/>
</dbReference>
<dbReference type="PROSITE" id="PS00052">
    <property type="entry name" value="RIBOSOMAL_S7"/>
    <property type="match status" value="1"/>
</dbReference>
<evidence type="ECO:0000256" key="2">
    <source>
        <dbReference type="ARBA" id="ARBA00022980"/>
    </source>
</evidence>